<evidence type="ECO:0000313" key="2">
    <source>
        <dbReference type="EMBL" id="KAL2652457.1"/>
    </source>
</evidence>
<proteinExistence type="predicted"/>
<keyword evidence="3" id="KW-1185">Reference proteome</keyword>
<protein>
    <recommendedName>
        <fullName evidence="4">Secreted protein</fullName>
    </recommendedName>
</protein>
<evidence type="ECO:0000256" key="1">
    <source>
        <dbReference type="SAM" id="SignalP"/>
    </source>
</evidence>
<name>A0ABD1ZLX5_9MARC</name>
<dbReference type="Proteomes" id="UP001605036">
    <property type="component" value="Unassembled WGS sequence"/>
</dbReference>
<keyword evidence="1" id="KW-0732">Signal</keyword>
<dbReference type="EMBL" id="JBHFFA010000001">
    <property type="protein sequence ID" value="KAL2652457.1"/>
    <property type="molecule type" value="Genomic_DNA"/>
</dbReference>
<reference evidence="2 3" key="1">
    <citation type="submission" date="2024-09" db="EMBL/GenBank/DDBJ databases">
        <title>Chromosome-scale assembly of Riccia fluitans.</title>
        <authorList>
            <person name="Paukszto L."/>
            <person name="Sawicki J."/>
            <person name="Karawczyk K."/>
            <person name="Piernik-Szablinska J."/>
            <person name="Szczecinska M."/>
            <person name="Mazdziarz M."/>
        </authorList>
    </citation>
    <scope>NUCLEOTIDE SEQUENCE [LARGE SCALE GENOMIC DNA]</scope>
    <source>
        <strain evidence="2">Rf_01</strain>
        <tissue evidence="2">Aerial parts of the thallus</tissue>
    </source>
</reference>
<gene>
    <name evidence="2" type="ORF">R1flu_020585</name>
</gene>
<feature type="chain" id="PRO_5044875380" description="Secreted protein" evidence="1">
    <location>
        <begin position="25"/>
        <end position="111"/>
    </location>
</feature>
<evidence type="ECO:0008006" key="4">
    <source>
        <dbReference type="Google" id="ProtNLM"/>
    </source>
</evidence>
<feature type="signal peptide" evidence="1">
    <location>
        <begin position="1"/>
        <end position="24"/>
    </location>
</feature>
<evidence type="ECO:0000313" key="3">
    <source>
        <dbReference type="Proteomes" id="UP001605036"/>
    </source>
</evidence>
<accession>A0ABD1ZLX5</accession>
<comment type="caution">
    <text evidence="2">The sequence shown here is derived from an EMBL/GenBank/DDBJ whole genome shotgun (WGS) entry which is preliminary data.</text>
</comment>
<sequence>MDLCGRLCVSLAALLSLHIPSSEGLLGLIRSAWVISLSSLPAGMEDSICLNARRTESFDQPPTPVQLPFTDAGYFRSFRMPDTIEQKLTSIFTALPPLVMSQQHKKTKANE</sequence>
<organism evidence="2 3">
    <name type="scientific">Riccia fluitans</name>
    <dbReference type="NCBI Taxonomy" id="41844"/>
    <lineage>
        <taxon>Eukaryota</taxon>
        <taxon>Viridiplantae</taxon>
        <taxon>Streptophyta</taxon>
        <taxon>Embryophyta</taxon>
        <taxon>Marchantiophyta</taxon>
        <taxon>Marchantiopsida</taxon>
        <taxon>Marchantiidae</taxon>
        <taxon>Marchantiales</taxon>
        <taxon>Ricciaceae</taxon>
        <taxon>Riccia</taxon>
    </lineage>
</organism>
<dbReference type="AlphaFoldDB" id="A0ABD1ZLX5"/>